<feature type="signal peptide" evidence="1">
    <location>
        <begin position="1"/>
        <end position="23"/>
    </location>
</feature>
<dbReference type="InterPro" id="IPR005618">
    <property type="entry name" value="OMPW"/>
</dbReference>
<dbReference type="Proteomes" id="UP001501727">
    <property type="component" value="Unassembled WGS sequence"/>
</dbReference>
<dbReference type="EMBL" id="BAAAZU010000010">
    <property type="protein sequence ID" value="GAA3925740.1"/>
    <property type="molecule type" value="Genomic_DNA"/>
</dbReference>
<name>A0ABP7MLM1_9GAMM</name>
<dbReference type="Pfam" id="PF03922">
    <property type="entry name" value="OmpW"/>
    <property type="match status" value="1"/>
</dbReference>
<proteinExistence type="predicted"/>
<reference evidence="3" key="1">
    <citation type="journal article" date="2019" name="Int. J. Syst. Evol. Microbiol.">
        <title>The Global Catalogue of Microorganisms (GCM) 10K type strain sequencing project: providing services to taxonomists for standard genome sequencing and annotation.</title>
        <authorList>
            <consortium name="The Broad Institute Genomics Platform"/>
            <consortium name="The Broad Institute Genome Sequencing Center for Infectious Disease"/>
            <person name="Wu L."/>
            <person name="Ma J."/>
        </authorList>
    </citation>
    <scope>NUCLEOTIDE SEQUENCE [LARGE SCALE GENOMIC DNA]</scope>
    <source>
        <strain evidence="3">JCM 16916</strain>
    </source>
</reference>
<keyword evidence="1" id="KW-0732">Signal</keyword>
<dbReference type="PANTHER" id="PTHR36920">
    <property type="match status" value="1"/>
</dbReference>
<sequence>MLSIRTLTLALAATAAFAPAAFAQDASGDTAAGKRFSVVGGYSLTEPTRNPVIDGNLTKAEGEGTPTLSAAWNITDNISVEAWGADKAGYRIATGGNKTASIDGQAYSLSGQYHFGAADNTVRPFVGLGYHETNYSNEKAAGSGALAGDRIGVETAKGAVATVGVDVNINPTWFARADARYFDGDGDIKLNGAKAGTTEFNPVMVGVGIGARF</sequence>
<dbReference type="InterPro" id="IPR011250">
    <property type="entry name" value="OMP/PagP_B-barrel"/>
</dbReference>
<dbReference type="Gene3D" id="2.40.160.20">
    <property type="match status" value="1"/>
</dbReference>
<evidence type="ECO:0000313" key="3">
    <source>
        <dbReference type="Proteomes" id="UP001501727"/>
    </source>
</evidence>
<keyword evidence="3" id="KW-1185">Reference proteome</keyword>
<protein>
    <submittedName>
        <fullName evidence="2">Outer membrane beta-barrel protein</fullName>
    </submittedName>
</protein>
<organism evidence="2 3">
    <name type="scientific">Luteimonas lutimaris</name>
    <dbReference type="NCBI Taxonomy" id="698645"/>
    <lineage>
        <taxon>Bacteria</taxon>
        <taxon>Pseudomonadati</taxon>
        <taxon>Pseudomonadota</taxon>
        <taxon>Gammaproteobacteria</taxon>
        <taxon>Lysobacterales</taxon>
        <taxon>Lysobacteraceae</taxon>
        <taxon>Luteimonas</taxon>
    </lineage>
</organism>
<gene>
    <name evidence="2" type="ORF">GCM10022229_19850</name>
</gene>
<evidence type="ECO:0000313" key="2">
    <source>
        <dbReference type="EMBL" id="GAA3925740.1"/>
    </source>
</evidence>
<comment type="caution">
    <text evidence="2">The sequence shown here is derived from an EMBL/GenBank/DDBJ whole genome shotgun (WGS) entry which is preliminary data.</text>
</comment>
<dbReference type="SUPFAM" id="SSF56925">
    <property type="entry name" value="OMPA-like"/>
    <property type="match status" value="1"/>
</dbReference>
<accession>A0ABP7MLM1</accession>
<dbReference type="RefSeq" id="WP_344759836.1">
    <property type="nucleotide sequence ID" value="NZ_BAAAZU010000010.1"/>
</dbReference>
<feature type="chain" id="PRO_5046617662" evidence="1">
    <location>
        <begin position="24"/>
        <end position="213"/>
    </location>
</feature>
<evidence type="ECO:0000256" key="1">
    <source>
        <dbReference type="SAM" id="SignalP"/>
    </source>
</evidence>
<dbReference type="PANTHER" id="PTHR36920:SF1">
    <property type="entry name" value="OUTER MEMBRANE PROTEIN W"/>
    <property type="match status" value="1"/>
</dbReference>